<sequence length="71" mass="7894">MNPELVMLFGRYDDLQREYADLAELEEDAAASGLNLNAKVDERRADLNETSTDLLDHLAAALREGEGVTWA</sequence>
<proteinExistence type="predicted"/>
<protein>
    <submittedName>
        <fullName evidence="1">Uncharacterized protein</fullName>
    </submittedName>
</protein>
<dbReference type="RefSeq" id="WP_380043520.1">
    <property type="nucleotide sequence ID" value="NZ_JBHLTC010000001.1"/>
</dbReference>
<accession>A0ABV6QDX8</accession>
<evidence type="ECO:0000313" key="1">
    <source>
        <dbReference type="EMBL" id="MFC0622843.1"/>
    </source>
</evidence>
<dbReference type="Proteomes" id="UP001589890">
    <property type="component" value="Unassembled WGS sequence"/>
</dbReference>
<gene>
    <name evidence="1" type="ORF">ACFFGN_02150</name>
</gene>
<name>A0ABV6QDX8_9ACTN</name>
<reference evidence="1 2" key="1">
    <citation type="submission" date="2024-09" db="EMBL/GenBank/DDBJ databases">
        <authorList>
            <person name="Sun Q."/>
            <person name="Mori K."/>
        </authorList>
    </citation>
    <scope>NUCLEOTIDE SEQUENCE [LARGE SCALE GENOMIC DNA]</scope>
    <source>
        <strain evidence="1 2">CGMCC 1.15906</strain>
    </source>
</reference>
<evidence type="ECO:0000313" key="2">
    <source>
        <dbReference type="Proteomes" id="UP001589890"/>
    </source>
</evidence>
<keyword evidence="2" id="KW-1185">Reference proteome</keyword>
<dbReference type="EMBL" id="JBHLTC010000001">
    <property type="protein sequence ID" value="MFC0622843.1"/>
    <property type="molecule type" value="Genomic_DNA"/>
</dbReference>
<comment type="caution">
    <text evidence="1">The sequence shown here is derived from an EMBL/GenBank/DDBJ whole genome shotgun (WGS) entry which is preliminary data.</text>
</comment>
<organism evidence="1 2">
    <name type="scientific">Kribbella deserti</name>
    <dbReference type="NCBI Taxonomy" id="1926257"/>
    <lineage>
        <taxon>Bacteria</taxon>
        <taxon>Bacillati</taxon>
        <taxon>Actinomycetota</taxon>
        <taxon>Actinomycetes</taxon>
        <taxon>Propionibacteriales</taxon>
        <taxon>Kribbellaceae</taxon>
        <taxon>Kribbella</taxon>
    </lineage>
</organism>